<evidence type="ECO:0000313" key="2">
    <source>
        <dbReference type="Proteomes" id="UP000214372"/>
    </source>
</evidence>
<organism evidence="1 2">
    <name type="scientific">Mycobacterium phage Phayonce</name>
    <dbReference type="NCBI Taxonomy" id="1647302"/>
    <lineage>
        <taxon>Viruses</taxon>
        <taxon>Duplodnaviria</taxon>
        <taxon>Heunggongvirae</taxon>
        <taxon>Uroviricota</taxon>
        <taxon>Caudoviricetes</taxon>
        <taxon>Pclasvirinae</taxon>
        <taxon>Phayoncevirus</taxon>
        <taxon>Phayoncevirus phayonce</taxon>
    </lineage>
</organism>
<keyword evidence="2" id="KW-1185">Reference proteome</keyword>
<dbReference type="OrthoDB" id="12078at10239"/>
<accession>A0A0F6WDX1</accession>
<sequence length="277" mass="30847">MSDKILELPAHTIIDDEWGADGHLRLIAANGANGLETKVIDVRAEAPNAFPPRTVTDRVVTDTASFLAEIDRRPLLNGVSTVWGNRQKGEITAVYDELTADAADAYTRRSDRLILRFVPDPDWATMRATADGQFHTQDEFGDLIEAAGHLIISHPAAELMEIVDSVRTSSKGSFESKIRRDTGSQYLTYSEEVSAKAGSSTRPLEVPREITMSARPFEDYPQVEVKCWLRLRINQGQLYLGLFPQPYEHRVRDAWVHVTGELAEQLGVPVYASNVGR</sequence>
<dbReference type="RefSeq" id="YP_009198394.1">
    <property type="nucleotide sequence ID" value="NC_028796.1"/>
</dbReference>
<protein>
    <recommendedName>
        <fullName evidence="3">DUF2303 family protein</fullName>
    </recommendedName>
</protein>
<reference evidence="1 2" key="1">
    <citation type="journal article" date="2015" name="Genome Announc.">
        <title>Genome Sequence of Mycobacteriophage Phayonce.</title>
        <authorList>
            <person name="Pope W.H."/>
            <person name="Jacobetz E."/>
            <person name="Johnson C.A."/>
            <person name="Kihle B.L."/>
            <person name="Sobeski M.A."/>
            <person name="Werner M.B."/>
            <person name="Adkins N.L."/>
            <person name="Kramer Z.J."/>
            <person name="Montgomery M.T."/>
            <person name="Grubb S.R."/>
            <person name="Warner M.H."/>
            <person name="Bowman C.A."/>
            <person name="Russell D.A."/>
            <person name="Hatfull G.F."/>
        </authorList>
    </citation>
    <scope>NUCLEOTIDE SEQUENCE [LARGE SCALE GENOMIC DNA]</scope>
</reference>
<dbReference type="Proteomes" id="UP000214372">
    <property type="component" value="Segment"/>
</dbReference>
<dbReference type="GeneID" id="26646480"/>
<evidence type="ECO:0008006" key="3">
    <source>
        <dbReference type="Google" id="ProtNLM"/>
    </source>
</evidence>
<dbReference type="EMBL" id="KR080195">
    <property type="protein sequence ID" value="AKF14410.1"/>
    <property type="molecule type" value="Genomic_DNA"/>
</dbReference>
<evidence type="ECO:0000313" key="1">
    <source>
        <dbReference type="EMBL" id="AKF14410.1"/>
    </source>
</evidence>
<dbReference type="InterPro" id="IPR019276">
    <property type="entry name" value="DUF2303"/>
</dbReference>
<name>A0A0F6WDX1_9CAUD</name>
<dbReference type="KEGG" id="vg:26646480"/>
<proteinExistence type="predicted"/>
<dbReference type="Pfam" id="PF10065">
    <property type="entry name" value="DUF2303"/>
    <property type="match status" value="1"/>
</dbReference>
<gene>
    <name evidence="1" type="primary">50</name>
    <name evidence="1" type="ORF">SEA_PHAYONCE_50</name>
</gene>